<dbReference type="Pfam" id="PF04074">
    <property type="entry name" value="DUF386"/>
    <property type="match status" value="1"/>
</dbReference>
<gene>
    <name evidence="1" type="ORF">DPV93_07645</name>
</gene>
<organism evidence="1 2">
    <name type="scientific">Haemophilus sputorum</name>
    <dbReference type="NCBI Taxonomy" id="1078480"/>
    <lineage>
        <taxon>Bacteria</taxon>
        <taxon>Pseudomonadati</taxon>
        <taxon>Pseudomonadota</taxon>
        <taxon>Gammaproteobacteria</taxon>
        <taxon>Pasteurellales</taxon>
        <taxon>Pasteurellaceae</taxon>
        <taxon>Haemophilus</taxon>
    </lineage>
</organism>
<protein>
    <submittedName>
        <fullName evidence="1">DUF386 domain-containing protein</fullName>
    </submittedName>
</protein>
<accession>A0A369YBG4</accession>
<dbReference type="PANTHER" id="PTHR34986">
    <property type="entry name" value="EVOLVED BETA-GALACTOSIDASE SUBUNIT BETA"/>
    <property type="match status" value="1"/>
</dbReference>
<dbReference type="AlphaFoldDB" id="A0A369YBG4"/>
<sequence>MYFGHIANYQPAHYPKAIQFALDYLKQTDFEKMKAGVYELKGRAIFVQVLDLTTQAKAAFQPEVHRNYLDVQYLHKGKEIMAVAPDLGNNPIAQVYSPERDIQYYAEVSGENEFHCLPGNFAVFFPEDAHRTAIFDGTESIRKIVVKIALGELETE</sequence>
<reference evidence="1 2" key="1">
    <citation type="submission" date="2018-05" db="EMBL/GenBank/DDBJ databases">
        <title>Draft Genome Sequences for a Diverse set of 7 Haemophilus Species.</title>
        <authorList>
            <person name="Nichols M."/>
            <person name="Topaz N."/>
            <person name="Wang X."/>
            <person name="Wang X."/>
            <person name="Boxrud D."/>
        </authorList>
    </citation>
    <scope>NUCLEOTIDE SEQUENCE [LARGE SCALE GENOMIC DNA]</scope>
    <source>
        <strain evidence="1 2">C2002001239</strain>
    </source>
</reference>
<evidence type="ECO:0000313" key="2">
    <source>
        <dbReference type="Proteomes" id="UP000253872"/>
    </source>
</evidence>
<dbReference type="NCBIfam" id="TIGR00022">
    <property type="entry name" value="YhcH/YjgK/YiaL family protein"/>
    <property type="match status" value="1"/>
</dbReference>
<dbReference type="GO" id="GO:0005829">
    <property type="term" value="C:cytosol"/>
    <property type="evidence" value="ECO:0007669"/>
    <property type="project" value="TreeGrafter"/>
</dbReference>
<dbReference type="RefSeq" id="WP_111403390.1">
    <property type="nucleotide sequence ID" value="NZ_QEPN01000006.1"/>
</dbReference>
<proteinExistence type="predicted"/>
<dbReference type="Proteomes" id="UP000253872">
    <property type="component" value="Unassembled WGS sequence"/>
</dbReference>
<dbReference type="Gene3D" id="2.60.120.370">
    <property type="entry name" value="YhcH/YjgK/YiaL"/>
    <property type="match status" value="1"/>
</dbReference>
<comment type="caution">
    <text evidence="1">The sequence shown here is derived from an EMBL/GenBank/DDBJ whole genome shotgun (WGS) entry which is preliminary data.</text>
</comment>
<dbReference type="InterPro" id="IPR004375">
    <property type="entry name" value="NanQ/TabA/YiaL"/>
</dbReference>
<name>A0A369YBG4_9PAST</name>
<dbReference type="SUPFAM" id="SSF51197">
    <property type="entry name" value="Clavaminate synthase-like"/>
    <property type="match status" value="1"/>
</dbReference>
<dbReference type="PANTHER" id="PTHR34986:SF1">
    <property type="entry name" value="PROTEIN YIAL"/>
    <property type="match status" value="1"/>
</dbReference>
<dbReference type="InterPro" id="IPR037012">
    <property type="entry name" value="NanQ/TabA/YiaL_sf"/>
</dbReference>
<dbReference type="EMBL" id="QEPN01000006">
    <property type="protein sequence ID" value="RDE70874.1"/>
    <property type="molecule type" value="Genomic_DNA"/>
</dbReference>
<dbReference type="STRING" id="1035839.GCA_000238795_01167"/>
<evidence type="ECO:0000313" key="1">
    <source>
        <dbReference type="EMBL" id="RDE70874.1"/>
    </source>
</evidence>